<feature type="transmembrane region" description="Helical" evidence="1">
    <location>
        <begin position="138"/>
        <end position="157"/>
    </location>
</feature>
<organism evidence="2 3">
    <name type="scientific">Streptococcus ictaluri 707-05</name>
    <dbReference type="NCBI Taxonomy" id="764299"/>
    <lineage>
        <taxon>Bacteria</taxon>
        <taxon>Bacillati</taxon>
        <taxon>Bacillota</taxon>
        <taxon>Bacilli</taxon>
        <taxon>Lactobacillales</taxon>
        <taxon>Streptococcaceae</taxon>
        <taxon>Streptococcus</taxon>
    </lineage>
</organism>
<keyword evidence="1" id="KW-0472">Membrane</keyword>
<dbReference type="InterPro" id="IPR014591">
    <property type="entry name" value="UCP034455"/>
</dbReference>
<keyword evidence="1" id="KW-0812">Transmembrane</keyword>
<dbReference type="eggNOG" id="COG4331">
    <property type="taxonomic scope" value="Bacteria"/>
</dbReference>
<feature type="transmembrane region" description="Helical" evidence="1">
    <location>
        <begin position="87"/>
        <end position="106"/>
    </location>
</feature>
<evidence type="ECO:0008006" key="4">
    <source>
        <dbReference type="Google" id="ProtNLM"/>
    </source>
</evidence>
<dbReference type="InterPro" id="IPR021125">
    <property type="entry name" value="DUF2127"/>
</dbReference>
<comment type="caution">
    <text evidence="2">The sequence shown here is derived from an EMBL/GenBank/DDBJ whole genome shotgun (WGS) entry which is preliminary data.</text>
</comment>
<evidence type="ECO:0000313" key="2">
    <source>
        <dbReference type="EMBL" id="EHI70675.1"/>
    </source>
</evidence>
<dbReference type="EMBL" id="AEUX02000002">
    <property type="protein sequence ID" value="EHI70675.1"/>
    <property type="molecule type" value="Genomic_DNA"/>
</dbReference>
<feature type="transmembrane region" description="Helical" evidence="1">
    <location>
        <begin position="113"/>
        <end position="132"/>
    </location>
</feature>
<evidence type="ECO:0000313" key="3">
    <source>
        <dbReference type="Proteomes" id="UP000003330"/>
    </source>
</evidence>
<gene>
    <name evidence="2" type="ORF">STRIC_0062</name>
</gene>
<feature type="transmembrane region" description="Helical" evidence="1">
    <location>
        <begin position="21"/>
        <end position="43"/>
    </location>
</feature>
<dbReference type="OrthoDB" id="8393979at2"/>
<dbReference type="AlphaFoldDB" id="G5K0E2"/>
<reference evidence="2 3" key="1">
    <citation type="journal article" date="2014" name="Int. J. Syst. Evol. Microbiol.">
        <title>Phylogenomics and the dynamic genome evolution of the genus Streptococcus.</title>
        <authorList>
            <consortium name="The Broad Institute Genome Sequencing Platform"/>
            <person name="Richards V.P."/>
            <person name="Palmer S.R."/>
            <person name="Pavinski Bitar P.D."/>
            <person name="Qin X."/>
            <person name="Weinstock G.M."/>
            <person name="Highlander S.K."/>
            <person name="Town C.D."/>
            <person name="Burne R.A."/>
            <person name="Stanhope M.J."/>
        </authorList>
    </citation>
    <scope>NUCLEOTIDE SEQUENCE [LARGE SCALE GENOMIC DNA]</scope>
    <source>
        <strain evidence="2 3">707-05</strain>
    </source>
</reference>
<dbReference type="Pfam" id="PF09900">
    <property type="entry name" value="DUF2127"/>
    <property type="match status" value="1"/>
</dbReference>
<dbReference type="STRING" id="764299.STRIC_0062"/>
<dbReference type="Proteomes" id="UP000003330">
    <property type="component" value="Unassembled WGS sequence"/>
</dbReference>
<keyword evidence="1" id="KW-1133">Transmembrane helix</keyword>
<accession>G5K0E2</accession>
<protein>
    <recommendedName>
        <fullName evidence="4">DUF2127 domain-containing protein</fullName>
    </recommendedName>
</protein>
<sequence length="169" mass="19181">MVMTEKYSNSKKQMIDQSFKIGLISKMLVAVGEAIAGLLLCFFKSSTLQYAILILTSGQLEKNPHHFLASHLIQLGNMITIESQKAAAFYLLSHGAVKLFALILLWRKQLWAYPLSILIFIAFIIYQFRLFISNGNWALIFISLVDVVMIILTWIEYQSMSAKRKSSGL</sequence>
<name>G5K0E2_9STRE</name>
<keyword evidence="3" id="KW-1185">Reference proteome</keyword>
<evidence type="ECO:0000256" key="1">
    <source>
        <dbReference type="SAM" id="Phobius"/>
    </source>
</evidence>
<proteinExistence type="predicted"/>
<dbReference type="PIRSF" id="PIRSF034455">
    <property type="entry name" value="UCP034455"/>
    <property type="match status" value="1"/>
</dbReference>